<dbReference type="GO" id="GO:0003723">
    <property type="term" value="F:RNA binding"/>
    <property type="evidence" value="ECO:0007669"/>
    <property type="project" value="UniProtKB-UniRule"/>
</dbReference>
<dbReference type="Gene3D" id="3.30.70.330">
    <property type="match status" value="1"/>
</dbReference>
<dbReference type="InterPro" id="IPR035979">
    <property type="entry name" value="RBD_domain_sf"/>
</dbReference>
<dbReference type="InterPro" id="IPR000504">
    <property type="entry name" value="RRM_dom"/>
</dbReference>
<gene>
    <name evidence="4" type="ORF">BOKJ2_LOCUS8637</name>
</gene>
<proteinExistence type="predicted"/>
<dbReference type="EMBL" id="CAJFDH010000004">
    <property type="protein sequence ID" value="CAD5219824.1"/>
    <property type="molecule type" value="Genomic_DNA"/>
</dbReference>
<protein>
    <recommendedName>
        <fullName evidence="3">RRM domain-containing protein</fullName>
    </recommendedName>
</protein>
<feature type="region of interest" description="Disordered" evidence="2">
    <location>
        <begin position="191"/>
        <end position="279"/>
    </location>
</feature>
<organism evidence="4 5">
    <name type="scientific">Bursaphelenchus okinawaensis</name>
    <dbReference type="NCBI Taxonomy" id="465554"/>
    <lineage>
        <taxon>Eukaryota</taxon>
        <taxon>Metazoa</taxon>
        <taxon>Ecdysozoa</taxon>
        <taxon>Nematoda</taxon>
        <taxon>Chromadorea</taxon>
        <taxon>Rhabditida</taxon>
        <taxon>Tylenchina</taxon>
        <taxon>Tylenchomorpha</taxon>
        <taxon>Aphelenchoidea</taxon>
        <taxon>Aphelenchoididae</taxon>
        <taxon>Bursaphelenchus</taxon>
    </lineage>
</organism>
<evidence type="ECO:0000313" key="5">
    <source>
        <dbReference type="Proteomes" id="UP000614601"/>
    </source>
</evidence>
<sequence>MEDGNEKKPKRVRPKKKGIRQEIRKKIEEALLANNSEVIGLVEPGFDGDLRASLTDVLARLSLEHKEKMESLTTEQLKSIANLSNLFEIQGEVREKLSVILKNEAKENLEEKMVYVDNLPPSCSADQLKKRANVFGNVVQVVLPQVDKMKRRCCPGMDFSINSGYGFIQFTSKIAARRFCKAYFVNSHLNRGHHHRKKKMENKDKSQPESDNETAVSKLLEEAQAITTTRRKRRCTEISTSEMSGDSGGEGDVPAKKAKTDPADPNKDKKKKKKRKRRLNMTLPKMTLATFFSRIQAFSYRRYIKLKKEYLELKKNSENDLYSILNPQACNESEKPDENKPTLMACGKKTKKLMETAAKVKNASFDIFRQNNGDAG</sequence>
<evidence type="ECO:0000259" key="3">
    <source>
        <dbReference type="PROSITE" id="PS50102"/>
    </source>
</evidence>
<dbReference type="SUPFAM" id="SSF54928">
    <property type="entry name" value="RNA-binding domain, RBD"/>
    <property type="match status" value="1"/>
</dbReference>
<feature type="domain" description="RRM" evidence="3">
    <location>
        <begin position="112"/>
        <end position="205"/>
    </location>
</feature>
<keyword evidence="1" id="KW-0694">RNA-binding</keyword>
<feature type="compositionally biased region" description="Basic residues" evidence="2">
    <location>
        <begin position="191"/>
        <end position="200"/>
    </location>
</feature>
<dbReference type="CDD" id="cd00590">
    <property type="entry name" value="RRM_SF"/>
    <property type="match status" value="1"/>
</dbReference>
<evidence type="ECO:0000256" key="2">
    <source>
        <dbReference type="SAM" id="MobiDB-lite"/>
    </source>
</evidence>
<reference evidence="4" key="1">
    <citation type="submission" date="2020-09" db="EMBL/GenBank/DDBJ databases">
        <authorList>
            <person name="Kikuchi T."/>
        </authorList>
    </citation>
    <scope>NUCLEOTIDE SEQUENCE</scope>
    <source>
        <strain evidence="4">SH1</strain>
    </source>
</reference>
<accession>A0A811KWK0</accession>
<dbReference type="Proteomes" id="UP000783686">
    <property type="component" value="Unassembled WGS sequence"/>
</dbReference>
<evidence type="ECO:0000256" key="1">
    <source>
        <dbReference type="PROSITE-ProRule" id="PRU00176"/>
    </source>
</evidence>
<dbReference type="PROSITE" id="PS50102">
    <property type="entry name" value="RRM"/>
    <property type="match status" value="1"/>
</dbReference>
<name>A0A811KWK0_9BILA</name>
<dbReference type="AlphaFoldDB" id="A0A811KWK0"/>
<dbReference type="OrthoDB" id="5871699at2759"/>
<dbReference type="Proteomes" id="UP000614601">
    <property type="component" value="Unassembled WGS sequence"/>
</dbReference>
<feature type="compositionally biased region" description="Basic residues" evidence="2">
    <location>
        <begin position="268"/>
        <end position="279"/>
    </location>
</feature>
<keyword evidence="5" id="KW-1185">Reference proteome</keyword>
<feature type="compositionally biased region" description="Basic and acidic residues" evidence="2">
    <location>
        <begin position="253"/>
        <end position="267"/>
    </location>
</feature>
<comment type="caution">
    <text evidence="4">The sequence shown here is derived from an EMBL/GenBank/DDBJ whole genome shotgun (WGS) entry which is preliminary data.</text>
</comment>
<dbReference type="InterPro" id="IPR012677">
    <property type="entry name" value="Nucleotide-bd_a/b_plait_sf"/>
</dbReference>
<evidence type="ECO:0000313" key="4">
    <source>
        <dbReference type="EMBL" id="CAD5219824.1"/>
    </source>
</evidence>
<dbReference type="EMBL" id="CAJFCW020000004">
    <property type="protein sequence ID" value="CAG9112914.1"/>
    <property type="molecule type" value="Genomic_DNA"/>
</dbReference>